<reference evidence="1" key="2">
    <citation type="submission" date="2020-09" db="EMBL/GenBank/DDBJ databases">
        <authorList>
            <person name="Sun Q."/>
            <person name="Zhou Y."/>
        </authorList>
    </citation>
    <scope>NUCLEOTIDE SEQUENCE</scope>
    <source>
        <strain evidence="1">CGMCC 4.7278</strain>
    </source>
</reference>
<accession>A0A917VC37</accession>
<dbReference type="RefSeq" id="WP_188830488.1">
    <property type="nucleotide sequence ID" value="NZ_BMMW01000004.1"/>
</dbReference>
<comment type="caution">
    <text evidence="1">The sequence shown here is derived from an EMBL/GenBank/DDBJ whole genome shotgun (WGS) entry which is preliminary data.</text>
</comment>
<dbReference type="Proteomes" id="UP000612956">
    <property type="component" value="Unassembled WGS sequence"/>
</dbReference>
<proteinExistence type="predicted"/>
<gene>
    <name evidence="1" type="ORF">GCM10011591_39110</name>
</gene>
<dbReference type="AlphaFoldDB" id="A0A917VC37"/>
<evidence type="ECO:0000313" key="2">
    <source>
        <dbReference type="Proteomes" id="UP000612956"/>
    </source>
</evidence>
<dbReference type="EMBL" id="BMMW01000004">
    <property type="protein sequence ID" value="GGK63025.1"/>
    <property type="molecule type" value="Genomic_DNA"/>
</dbReference>
<keyword evidence="2" id="KW-1185">Reference proteome</keyword>
<protein>
    <submittedName>
        <fullName evidence="1">Uncharacterized protein</fullName>
    </submittedName>
</protein>
<sequence>MTSSIKELITQAQAGNLSLTASPDAFVSLEKVLIDRIDRIVTIQLDIRAVAEQEVWGLGEASAVLTSAQTLVRRFREKADAGPNNAVAALQSHRDAADDLLVLIRTIRQRYEETDAAFAAKFKELATAQGLDTGGNR</sequence>
<name>A0A917VC37_9NOCA</name>
<evidence type="ECO:0000313" key="1">
    <source>
        <dbReference type="EMBL" id="GGK63025.1"/>
    </source>
</evidence>
<organism evidence="1 2">
    <name type="scientific">Nocardia camponoti</name>
    <dbReference type="NCBI Taxonomy" id="1616106"/>
    <lineage>
        <taxon>Bacteria</taxon>
        <taxon>Bacillati</taxon>
        <taxon>Actinomycetota</taxon>
        <taxon>Actinomycetes</taxon>
        <taxon>Mycobacteriales</taxon>
        <taxon>Nocardiaceae</taxon>
        <taxon>Nocardia</taxon>
    </lineage>
</organism>
<reference evidence="1" key="1">
    <citation type="journal article" date="2014" name="Int. J. Syst. Evol. Microbiol.">
        <title>Complete genome sequence of Corynebacterium casei LMG S-19264T (=DSM 44701T), isolated from a smear-ripened cheese.</title>
        <authorList>
            <consortium name="US DOE Joint Genome Institute (JGI-PGF)"/>
            <person name="Walter F."/>
            <person name="Albersmeier A."/>
            <person name="Kalinowski J."/>
            <person name="Ruckert C."/>
        </authorList>
    </citation>
    <scope>NUCLEOTIDE SEQUENCE</scope>
    <source>
        <strain evidence="1">CGMCC 4.7278</strain>
    </source>
</reference>